<reference evidence="1" key="1">
    <citation type="journal article" date="2014" name="Front. Microbiol.">
        <title>High frequency of phylogenetically diverse reductive dehalogenase-homologous genes in deep subseafloor sedimentary metagenomes.</title>
        <authorList>
            <person name="Kawai M."/>
            <person name="Futagami T."/>
            <person name="Toyoda A."/>
            <person name="Takaki Y."/>
            <person name="Nishi S."/>
            <person name="Hori S."/>
            <person name="Arai W."/>
            <person name="Tsubouchi T."/>
            <person name="Morono Y."/>
            <person name="Uchiyama I."/>
            <person name="Ito T."/>
            <person name="Fujiyama A."/>
            <person name="Inagaki F."/>
            <person name="Takami H."/>
        </authorList>
    </citation>
    <scope>NUCLEOTIDE SEQUENCE</scope>
    <source>
        <strain evidence="1">Expedition CK06-06</strain>
    </source>
</reference>
<comment type="caution">
    <text evidence="1">The sequence shown here is derived from an EMBL/GenBank/DDBJ whole genome shotgun (WGS) entry which is preliminary data.</text>
</comment>
<gene>
    <name evidence="1" type="ORF">S06H3_44107</name>
</gene>
<dbReference type="AlphaFoldDB" id="X1N0A6"/>
<dbReference type="EMBL" id="BARV01027412">
    <property type="protein sequence ID" value="GAI36968.1"/>
    <property type="molecule type" value="Genomic_DNA"/>
</dbReference>
<protein>
    <submittedName>
        <fullName evidence="1">Uncharacterized protein</fullName>
    </submittedName>
</protein>
<proteinExistence type="predicted"/>
<accession>X1N0A6</accession>
<evidence type="ECO:0000313" key="1">
    <source>
        <dbReference type="EMBL" id="GAI36968.1"/>
    </source>
</evidence>
<organism evidence="1">
    <name type="scientific">marine sediment metagenome</name>
    <dbReference type="NCBI Taxonomy" id="412755"/>
    <lineage>
        <taxon>unclassified sequences</taxon>
        <taxon>metagenomes</taxon>
        <taxon>ecological metagenomes</taxon>
    </lineage>
</organism>
<sequence>MKGMGLVDIVRVAEGDLNMSRMVYYHLHGGEDVSESYLEGWAQAVKDAHKKVGEGQKR</sequence>
<name>X1N0A6_9ZZZZ</name>